<dbReference type="Proteomes" id="UP000015105">
    <property type="component" value="Chromosome 7D"/>
</dbReference>
<reference evidence="1" key="3">
    <citation type="journal article" date="2017" name="Nature">
        <title>Genome sequence of the progenitor of the wheat D genome Aegilops tauschii.</title>
        <authorList>
            <person name="Luo M.C."/>
            <person name="Gu Y.Q."/>
            <person name="Puiu D."/>
            <person name="Wang H."/>
            <person name="Twardziok S.O."/>
            <person name="Deal K.R."/>
            <person name="Huo N."/>
            <person name="Zhu T."/>
            <person name="Wang L."/>
            <person name="Wang Y."/>
            <person name="McGuire P.E."/>
            <person name="Liu S."/>
            <person name="Long H."/>
            <person name="Ramasamy R.K."/>
            <person name="Rodriguez J.C."/>
            <person name="Van S.L."/>
            <person name="Yuan L."/>
            <person name="Wang Z."/>
            <person name="Xia Z."/>
            <person name="Xiao L."/>
            <person name="Anderson O.D."/>
            <person name="Ouyang S."/>
            <person name="Liang Y."/>
            <person name="Zimin A.V."/>
            <person name="Pertea G."/>
            <person name="Qi P."/>
            <person name="Bennetzen J.L."/>
            <person name="Dai X."/>
            <person name="Dawson M.W."/>
            <person name="Muller H.G."/>
            <person name="Kugler K."/>
            <person name="Rivarola-Duarte L."/>
            <person name="Spannagl M."/>
            <person name="Mayer K.F.X."/>
            <person name="Lu F.H."/>
            <person name="Bevan M.W."/>
            <person name="Leroy P."/>
            <person name="Li P."/>
            <person name="You F.M."/>
            <person name="Sun Q."/>
            <person name="Liu Z."/>
            <person name="Lyons E."/>
            <person name="Wicker T."/>
            <person name="Salzberg S.L."/>
            <person name="Devos K.M."/>
            <person name="Dvorak J."/>
        </authorList>
    </citation>
    <scope>NUCLEOTIDE SEQUENCE [LARGE SCALE GENOMIC DNA]</scope>
    <source>
        <strain evidence="1">cv. AL8/78</strain>
    </source>
</reference>
<evidence type="ECO:0000313" key="1">
    <source>
        <dbReference type="EnsemblPlants" id="AET7Gv20103300.1"/>
    </source>
</evidence>
<reference evidence="1" key="5">
    <citation type="journal article" date="2021" name="G3 (Bethesda)">
        <title>Aegilops tauschii genome assembly Aet v5.0 features greater sequence contiguity and improved annotation.</title>
        <authorList>
            <person name="Wang L."/>
            <person name="Zhu T."/>
            <person name="Rodriguez J.C."/>
            <person name="Deal K.R."/>
            <person name="Dubcovsky J."/>
            <person name="McGuire P.E."/>
            <person name="Lux T."/>
            <person name="Spannagl M."/>
            <person name="Mayer K.F.X."/>
            <person name="Baldrich P."/>
            <person name="Meyers B.C."/>
            <person name="Huo N."/>
            <person name="Gu Y.Q."/>
            <person name="Zhou H."/>
            <person name="Devos K.M."/>
            <person name="Bennetzen J.L."/>
            <person name="Unver T."/>
            <person name="Budak H."/>
            <person name="Gulick P.J."/>
            <person name="Galiba G."/>
            <person name="Kalapos B."/>
            <person name="Nelson D.R."/>
            <person name="Li P."/>
            <person name="You F.M."/>
            <person name="Luo M.C."/>
            <person name="Dvorak J."/>
        </authorList>
    </citation>
    <scope>NUCLEOTIDE SEQUENCE [LARGE SCALE GENOMIC DNA]</scope>
    <source>
        <strain evidence="1">cv. AL8/78</strain>
    </source>
</reference>
<organism evidence="1 2">
    <name type="scientific">Aegilops tauschii subsp. strangulata</name>
    <name type="common">Goatgrass</name>
    <dbReference type="NCBI Taxonomy" id="200361"/>
    <lineage>
        <taxon>Eukaryota</taxon>
        <taxon>Viridiplantae</taxon>
        <taxon>Streptophyta</taxon>
        <taxon>Embryophyta</taxon>
        <taxon>Tracheophyta</taxon>
        <taxon>Spermatophyta</taxon>
        <taxon>Magnoliopsida</taxon>
        <taxon>Liliopsida</taxon>
        <taxon>Poales</taxon>
        <taxon>Poaceae</taxon>
        <taxon>BOP clade</taxon>
        <taxon>Pooideae</taxon>
        <taxon>Triticodae</taxon>
        <taxon>Triticeae</taxon>
        <taxon>Triticinae</taxon>
        <taxon>Aegilops</taxon>
    </lineage>
</organism>
<reference evidence="2" key="1">
    <citation type="journal article" date="2014" name="Science">
        <title>Ancient hybridizations among the ancestral genomes of bread wheat.</title>
        <authorList>
            <consortium name="International Wheat Genome Sequencing Consortium,"/>
            <person name="Marcussen T."/>
            <person name="Sandve S.R."/>
            <person name="Heier L."/>
            <person name="Spannagl M."/>
            <person name="Pfeifer M."/>
            <person name="Jakobsen K.S."/>
            <person name="Wulff B.B."/>
            <person name="Steuernagel B."/>
            <person name="Mayer K.F."/>
            <person name="Olsen O.A."/>
        </authorList>
    </citation>
    <scope>NUCLEOTIDE SEQUENCE [LARGE SCALE GENOMIC DNA]</scope>
    <source>
        <strain evidence="2">cv. AL8/78</strain>
    </source>
</reference>
<dbReference type="EnsemblPlants" id="AET7Gv20103300.1">
    <property type="protein sequence ID" value="AET7Gv20103300.1"/>
    <property type="gene ID" value="AET7Gv20103300"/>
</dbReference>
<proteinExistence type="predicted"/>
<sequence length="71" mass="8080">MHPLSQNHDTVLMVSYSEGHKEVTTCPNLAGSTSITSKVVVLWFYWVKGTRQIPQVEDQIELLVINNRIAR</sequence>
<evidence type="ECO:0000313" key="2">
    <source>
        <dbReference type="Proteomes" id="UP000015105"/>
    </source>
</evidence>
<name>A0A453QFY7_AEGTS</name>
<accession>A0A453QFY7</accession>
<dbReference type="Gramene" id="AET7Gv20103300.1">
    <property type="protein sequence ID" value="AET7Gv20103300.1"/>
    <property type="gene ID" value="AET7Gv20103300"/>
</dbReference>
<protein>
    <submittedName>
        <fullName evidence="1">Uncharacterized protein</fullName>
    </submittedName>
</protein>
<keyword evidence="2" id="KW-1185">Reference proteome</keyword>
<reference evidence="1" key="4">
    <citation type="submission" date="2019-03" db="UniProtKB">
        <authorList>
            <consortium name="EnsemblPlants"/>
        </authorList>
    </citation>
    <scope>IDENTIFICATION</scope>
</reference>
<dbReference type="AlphaFoldDB" id="A0A453QFY7"/>
<reference evidence="2" key="2">
    <citation type="journal article" date="2017" name="Nat. Plants">
        <title>The Aegilops tauschii genome reveals multiple impacts of transposons.</title>
        <authorList>
            <person name="Zhao G."/>
            <person name="Zou C."/>
            <person name="Li K."/>
            <person name="Wang K."/>
            <person name="Li T."/>
            <person name="Gao L."/>
            <person name="Zhang X."/>
            <person name="Wang H."/>
            <person name="Yang Z."/>
            <person name="Liu X."/>
            <person name="Jiang W."/>
            <person name="Mao L."/>
            <person name="Kong X."/>
            <person name="Jiao Y."/>
            <person name="Jia J."/>
        </authorList>
    </citation>
    <scope>NUCLEOTIDE SEQUENCE [LARGE SCALE GENOMIC DNA]</scope>
    <source>
        <strain evidence="2">cv. AL8/78</strain>
    </source>
</reference>